<name>A0A6P1ZCH9_9BACT</name>
<dbReference type="PANTHER" id="PTHR43036">
    <property type="entry name" value="OSJNBB0011N17.9 PROTEIN"/>
    <property type="match status" value="1"/>
</dbReference>
<dbReference type="GO" id="GO:0003755">
    <property type="term" value="F:peptidyl-prolyl cis-trans isomerase activity"/>
    <property type="evidence" value="ECO:0007669"/>
    <property type="project" value="InterPro"/>
</dbReference>
<dbReference type="InterPro" id="IPR029063">
    <property type="entry name" value="SAM-dependent_MTases_sf"/>
</dbReference>
<dbReference type="RefSeq" id="WP_144306591.1">
    <property type="nucleotide sequence ID" value="NZ_QMIF01000013.1"/>
</dbReference>
<dbReference type="Gene3D" id="3.10.50.40">
    <property type="match status" value="1"/>
</dbReference>
<proteinExistence type="predicted"/>
<dbReference type="Proteomes" id="UP000434052">
    <property type="component" value="Unassembled WGS sequence"/>
</dbReference>
<evidence type="ECO:0000313" key="2">
    <source>
        <dbReference type="Proteomes" id="UP000434052"/>
    </source>
</evidence>
<sequence length="381" mass="42961">MLYEDRYLARRVNVWRDIFPKGLEEKLSGCRVDDSICCDYGPGQLVPPAREANVLRLPFEDFQQRTISGRHVTTRLGRFYPQGMLRDILGVFPSTTTPFRIVEMDDHGFVADCNHPLARFPLTLEARVLRLEDKSGETGGRLSHWVEEFCNWGPGMQAHLPDTATDFVDKEFFDRIDTAADASFYADPRIIGHVDSQASANLQAIYSRSLQPGMRVLDLMSSVESHLPLEMDIVVTGLGLNGVEMSKNPRLSRYVVHDLNTDATTLLQPSGYEAVVCSLSFEYLTHPVAVLNNVHDLLVPGGVLLVGLSNRWFPTKVISGWVDLHEFERVGYVLDCMQRAGFTCKEAVSMRNDWRPPWDDHFVETRGVSDPVYVVRAEKAA</sequence>
<dbReference type="EMBL" id="QMIF01000013">
    <property type="protein sequence ID" value="TVM31907.1"/>
    <property type="molecule type" value="Genomic_DNA"/>
</dbReference>
<dbReference type="OrthoDB" id="529208at2"/>
<evidence type="ECO:0000313" key="1">
    <source>
        <dbReference type="EMBL" id="TVM31907.1"/>
    </source>
</evidence>
<keyword evidence="1" id="KW-0808">Transferase</keyword>
<dbReference type="InterPro" id="IPR046357">
    <property type="entry name" value="PPIase_dom_sf"/>
</dbReference>
<dbReference type="AlphaFoldDB" id="A0A6P1ZCH9"/>
<dbReference type="GO" id="GO:0008168">
    <property type="term" value="F:methyltransferase activity"/>
    <property type="evidence" value="ECO:0007669"/>
    <property type="project" value="UniProtKB-KW"/>
</dbReference>
<dbReference type="PANTHER" id="PTHR43036:SF2">
    <property type="entry name" value="OS04G0481300 PROTEIN"/>
    <property type="match status" value="1"/>
</dbReference>
<comment type="caution">
    <text evidence="1">The sequence shown here is derived from an EMBL/GenBank/DDBJ whole genome shotgun (WGS) entry which is preliminary data.</text>
</comment>
<dbReference type="SUPFAM" id="SSF53335">
    <property type="entry name" value="S-adenosyl-L-methionine-dependent methyltransferases"/>
    <property type="match status" value="1"/>
</dbReference>
<accession>A0A6P1ZCH9</accession>
<dbReference type="Gene3D" id="3.40.50.150">
    <property type="entry name" value="Vaccinia Virus protein VP39"/>
    <property type="match status" value="1"/>
</dbReference>
<protein>
    <submittedName>
        <fullName evidence="1">Methyltransferase type 11</fullName>
    </submittedName>
</protein>
<keyword evidence="1" id="KW-0489">Methyltransferase</keyword>
<gene>
    <name evidence="1" type="ORF">DQK91_17025</name>
</gene>
<organism evidence="1 2">
    <name type="scientific">Oceanidesulfovibrio marinus</name>
    <dbReference type="NCBI Taxonomy" id="370038"/>
    <lineage>
        <taxon>Bacteria</taxon>
        <taxon>Pseudomonadati</taxon>
        <taxon>Thermodesulfobacteriota</taxon>
        <taxon>Desulfovibrionia</taxon>
        <taxon>Desulfovibrionales</taxon>
        <taxon>Desulfovibrionaceae</taxon>
        <taxon>Oceanidesulfovibrio</taxon>
    </lineage>
</organism>
<dbReference type="GO" id="GO:0032259">
    <property type="term" value="P:methylation"/>
    <property type="evidence" value="ECO:0007669"/>
    <property type="project" value="UniProtKB-KW"/>
</dbReference>
<reference evidence="1 2" key="1">
    <citation type="submission" date="2018-06" db="EMBL/GenBank/DDBJ databases">
        <title>Complete genome of Desulfovibrio marinus P48SEP.</title>
        <authorList>
            <person name="Crispim J.S."/>
            <person name="Vidigal P.M.P."/>
            <person name="Silva L.C.F."/>
            <person name="Araujo L.C."/>
            <person name="Laguardia C.N."/>
            <person name="Dias R.S."/>
            <person name="Sousa M.P."/>
            <person name="Paula S.O."/>
            <person name="Silva C."/>
        </authorList>
    </citation>
    <scope>NUCLEOTIDE SEQUENCE [LARGE SCALE GENOMIC DNA]</scope>
    <source>
        <strain evidence="1 2">P48SEP</strain>
    </source>
</reference>